<protein>
    <submittedName>
        <fullName evidence="2">ArsR family transcriptional regulator</fullName>
    </submittedName>
</protein>
<dbReference type="Gene3D" id="1.10.10.10">
    <property type="entry name" value="Winged helix-like DNA-binding domain superfamily/Winged helix DNA-binding domain"/>
    <property type="match status" value="1"/>
</dbReference>
<dbReference type="InterPro" id="IPR036390">
    <property type="entry name" value="WH_DNA-bd_sf"/>
</dbReference>
<dbReference type="CDD" id="cd00090">
    <property type="entry name" value="HTH_ARSR"/>
    <property type="match status" value="1"/>
</dbReference>
<proteinExistence type="predicted"/>
<dbReference type="Proteomes" id="UP000256530">
    <property type="component" value="Unassembled WGS sequence"/>
</dbReference>
<dbReference type="EMBL" id="QTTY01000029">
    <property type="protein sequence ID" value="REF24802.1"/>
    <property type="molecule type" value="Genomic_DNA"/>
</dbReference>
<dbReference type="SUPFAM" id="SSF46785">
    <property type="entry name" value="Winged helix' DNA-binding domain"/>
    <property type="match status" value="1"/>
</dbReference>
<gene>
    <name evidence="2" type="ORF">DET55_1297</name>
</gene>
<sequence length="192" mass="22055">MACICTCHFYFCRNSQEKGDLFLLRSNFLECTINLDYKKGANIMFEDRLTISAEQQKLISNATRIQILHLLKDETLTAKQVSTKLNKSAGSVHYHIQILFDGGLLELVDTKEKRGIIEKYYKAKSAHFYIEEAGTEGTNTGSHIVSHLFLTPEELQQLTWELSQVLLRWESKTARQSASEEEYAISCRIKKQ</sequence>
<dbReference type="InterPro" id="IPR011991">
    <property type="entry name" value="ArsR-like_HTH"/>
</dbReference>
<name>A0A3D9U5M2_BACMY</name>
<keyword evidence="1" id="KW-0238">DNA-binding</keyword>
<evidence type="ECO:0000256" key="1">
    <source>
        <dbReference type="ARBA" id="ARBA00023125"/>
    </source>
</evidence>
<evidence type="ECO:0000313" key="3">
    <source>
        <dbReference type="Proteomes" id="UP000256530"/>
    </source>
</evidence>
<dbReference type="AlphaFoldDB" id="A0A3D9U5M2"/>
<evidence type="ECO:0000313" key="2">
    <source>
        <dbReference type="EMBL" id="REF24802.1"/>
    </source>
</evidence>
<accession>A0A3D9U5M2</accession>
<dbReference type="Pfam" id="PF12840">
    <property type="entry name" value="HTH_20"/>
    <property type="match status" value="1"/>
</dbReference>
<dbReference type="GO" id="GO:0003677">
    <property type="term" value="F:DNA binding"/>
    <property type="evidence" value="ECO:0007669"/>
    <property type="project" value="UniProtKB-KW"/>
</dbReference>
<comment type="caution">
    <text evidence="2">The sequence shown here is derived from an EMBL/GenBank/DDBJ whole genome shotgun (WGS) entry which is preliminary data.</text>
</comment>
<reference evidence="2 3" key="1">
    <citation type="submission" date="2018-08" db="EMBL/GenBank/DDBJ databases">
        <title>Freshwater and sediment microbial communities from various areas in North America, analyzing microbe dynamics in response to fracking.</title>
        <authorList>
            <person name="Lamendella R."/>
        </authorList>
    </citation>
    <scope>NUCLEOTIDE SEQUENCE [LARGE SCALE GENOMIC DNA]</scope>
    <source>
        <strain evidence="2 3">DB-1</strain>
    </source>
</reference>
<organism evidence="2 3">
    <name type="scientific">Bacillus mycoides</name>
    <dbReference type="NCBI Taxonomy" id="1405"/>
    <lineage>
        <taxon>Bacteria</taxon>
        <taxon>Bacillati</taxon>
        <taxon>Bacillota</taxon>
        <taxon>Bacilli</taxon>
        <taxon>Bacillales</taxon>
        <taxon>Bacillaceae</taxon>
        <taxon>Bacillus</taxon>
        <taxon>Bacillus cereus group</taxon>
    </lineage>
</organism>
<dbReference type="InterPro" id="IPR036388">
    <property type="entry name" value="WH-like_DNA-bd_sf"/>
</dbReference>